<dbReference type="RefSeq" id="WP_090481765.1">
    <property type="nucleotide sequence ID" value="NZ_FOWZ01000004.1"/>
</dbReference>
<evidence type="ECO:0000313" key="2">
    <source>
        <dbReference type="Proteomes" id="UP000199331"/>
    </source>
</evidence>
<evidence type="ECO:0008006" key="3">
    <source>
        <dbReference type="Google" id="ProtNLM"/>
    </source>
</evidence>
<dbReference type="Proteomes" id="UP000199331">
    <property type="component" value="Unassembled WGS sequence"/>
</dbReference>
<evidence type="ECO:0000313" key="1">
    <source>
        <dbReference type="EMBL" id="SFP31655.1"/>
    </source>
</evidence>
<dbReference type="EMBL" id="FOWZ01000004">
    <property type="protein sequence ID" value="SFP31655.1"/>
    <property type="molecule type" value="Genomic_DNA"/>
</dbReference>
<organism evidence="1 2">
    <name type="scientific">Qipengyuania nanhaisediminis</name>
    <dbReference type="NCBI Taxonomy" id="604088"/>
    <lineage>
        <taxon>Bacteria</taxon>
        <taxon>Pseudomonadati</taxon>
        <taxon>Pseudomonadota</taxon>
        <taxon>Alphaproteobacteria</taxon>
        <taxon>Sphingomonadales</taxon>
        <taxon>Erythrobacteraceae</taxon>
        <taxon>Qipengyuania</taxon>
    </lineage>
</organism>
<keyword evidence="2" id="KW-1185">Reference proteome</keyword>
<sequence length="232" mass="24595">MKVTPEDIAAFADGELSGDREAEIAAAVAADPALAEQVERHKAMKSMLGAHYAPVIDQPVPDRLASMLAGSDAAEVVDFAAARQKRESRKRLPHWGWIAGPALAASLALAVFRPGQGVESSAYADAQLAAVLDERLVADQSQTDDVRVLLSFRNDEGRYCRAFSAEARGGIACNTENGWRLEATGTGNDGADTDYRMAGVGDGQILALAQEMASGPALDAAAEREAREQGWR</sequence>
<dbReference type="OrthoDB" id="7502743at2"/>
<reference evidence="2" key="1">
    <citation type="submission" date="2016-10" db="EMBL/GenBank/DDBJ databases">
        <authorList>
            <person name="Varghese N."/>
            <person name="Submissions S."/>
        </authorList>
    </citation>
    <scope>NUCLEOTIDE SEQUENCE [LARGE SCALE GENOMIC DNA]</scope>
    <source>
        <strain evidence="2">CGMCC 1.7715</strain>
    </source>
</reference>
<gene>
    <name evidence="1" type="ORF">SAMN04488060_2309</name>
</gene>
<name>A0A1I5PC76_9SPHN</name>
<proteinExistence type="predicted"/>
<accession>A0A1I5PC76</accession>
<dbReference type="AlphaFoldDB" id="A0A1I5PC76"/>
<protein>
    <recommendedName>
        <fullName evidence="3">Transmembrane transcriptional regulator (Anti-sigma factor RsiW)</fullName>
    </recommendedName>
</protein>
<dbReference type="STRING" id="604088.SAMN04488060_2309"/>